<keyword evidence="3" id="KW-1015">Disulfide bond</keyword>
<dbReference type="RefSeq" id="WP_025225879.1">
    <property type="nucleotide sequence ID" value="NZ_CP007139.1"/>
</dbReference>
<gene>
    <name evidence="6" type="ORF">OP10G_2187</name>
</gene>
<dbReference type="PANTHER" id="PTHR12151">
    <property type="entry name" value="ELECTRON TRANSPORT PROTIN SCO1/SENC FAMILY MEMBER"/>
    <property type="match status" value="1"/>
</dbReference>
<keyword evidence="4" id="KW-1133">Transmembrane helix</keyword>
<dbReference type="InterPro" id="IPR036249">
    <property type="entry name" value="Thioredoxin-like_sf"/>
</dbReference>
<evidence type="ECO:0000256" key="1">
    <source>
        <dbReference type="ARBA" id="ARBA00010996"/>
    </source>
</evidence>
<feature type="signal peptide" evidence="5">
    <location>
        <begin position="1"/>
        <end position="28"/>
    </location>
</feature>
<dbReference type="CDD" id="cd02968">
    <property type="entry name" value="SCO"/>
    <property type="match status" value="1"/>
</dbReference>
<dbReference type="PANTHER" id="PTHR12151:SF8">
    <property type="entry name" value="THIOREDOXIN DOMAIN-CONTAINING PROTEIN"/>
    <property type="match status" value="1"/>
</dbReference>
<keyword evidence="7" id="KW-1185">Reference proteome</keyword>
<feature type="binding site" evidence="2">
    <location>
        <position position="91"/>
    </location>
    <ligand>
        <name>Cu cation</name>
        <dbReference type="ChEBI" id="CHEBI:23378"/>
    </ligand>
</feature>
<dbReference type="SUPFAM" id="SSF52833">
    <property type="entry name" value="Thioredoxin-like"/>
    <property type="match status" value="1"/>
</dbReference>
<keyword evidence="2" id="KW-0186">Copper</keyword>
<evidence type="ECO:0000256" key="3">
    <source>
        <dbReference type="PIRSR" id="PIRSR603782-2"/>
    </source>
</evidence>
<feature type="transmembrane region" description="Helical" evidence="4">
    <location>
        <begin position="262"/>
        <end position="282"/>
    </location>
</feature>
<dbReference type="STRING" id="661478.OP10G_2187"/>
<evidence type="ECO:0000256" key="5">
    <source>
        <dbReference type="SAM" id="SignalP"/>
    </source>
</evidence>
<dbReference type="HOGENOM" id="CLU_058434_2_0_0"/>
<evidence type="ECO:0000313" key="7">
    <source>
        <dbReference type="Proteomes" id="UP000027982"/>
    </source>
</evidence>
<keyword evidence="2" id="KW-0479">Metal-binding</keyword>
<protein>
    <submittedName>
        <fullName evidence="6">Electron transport protein SCO1/SenC</fullName>
    </submittedName>
</protein>
<keyword evidence="4" id="KW-0812">Transmembrane</keyword>
<reference evidence="6 7" key="1">
    <citation type="journal article" date="2014" name="PLoS ONE">
        <title>The first complete genome sequence of the class fimbriimonadia in the phylum armatimonadetes.</title>
        <authorList>
            <person name="Hu Z.Y."/>
            <person name="Wang Y.Z."/>
            <person name="Im W.T."/>
            <person name="Wang S.Y."/>
            <person name="Zhao G.P."/>
            <person name="Zheng H.J."/>
            <person name="Quan Z.X."/>
        </authorList>
    </citation>
    <scope>NUCLEOTIDE SEQUENCE [LARGE SCALE GENOMIC DNA]</scope>
    <source>
        <strain evidence="6">Gsoil 348</strain>
    </source>
</reference>
<evidence type="ECO:0000256" key="2">
    <source>
        <dbReference type="PIRSR" id="PIRSR603782-1"/>
    </source>
</evidence>
<dbReference type="GO" id="GO:0046872">
    <property type="term" value="F:metal ion binding"/>
    <property type="evidence" value="ECO:0007669"/>
    <property type="project" value="UniProtKB-KW"/>
</dbReference>
<evidence type="ECO:0000256" key="4">
    <source>
        <dbReference type="SAM" id="Phobius"/>
    </source>
</evidence>
<name>A0A068NS48_FIMGI</name>
<dbReference type="Gene3D" id="3.40.30.10">
    <property type="entry name" value="Glutaredoxin"/>
    <property type="match status" value="1"/>
</dbReference>
<dbReference type="InterPro" id="IPR003782">
    <property type="entry name" value="SCO1/SenC"/>
</dbReference>
<dbReference type="OrthoDB" id="9786756at2"/>
<keyword evidence="5" id="KW-0732">Signal</keyword>
<dbReference type="KEGG" id="fgi:OP10G_2187"/>
<evidence type="ECO:0000313" key="6">
    <source>
        <dbReference type="EMBL" id="AIE85555.1"/>
    </source>
</evidence>
<dbReference type="EMBL" id="CP007139">
    <property type="protein sequence ID" value="AIE85555.1"/>
    <property type="molecule type" value="Genomic_DNA"/>
</dbReference>
<dbReference type="Proteomes" id="UP000027982">
    <property type="component" value="Chromosome"/>
</dbReference>
<feature type="chain" id="PRO_5001651808" evidence="5">
    <location>
        <begin position="29"/>
        <end position="302"/>
    </location>
</feature>
<accession>A0A068NS48</accession>
<proteinExistence type="inferred from homology"/>
<dbReference type="AlphaFoldDB" id="A0A068NS48"/>
<organism evidence="6 7">
    <name type="scientific">Fimbriimonas ginsengisoli Gsoil 348</name>
    <dbReference type="NCBI Taxonomy" id="661478"/>
    <lineage>
        <taxon>Bacteria</taxon>
        <taxon>Bacillati</taxon>
        <taxon>Armatimonadota</taxon>
        <taxon>Fimbriimonadia</taxon>
        <taxon>Fimbriimonadales</taxon>
        <taxon>Fimbriimonadaceae</taxon>
        <taxon>Fimbriimonas</taxon>
    </lineage>
</organism>
<feature type="disulfide bond" description="Redox-active" evidence="3">
    <location>
        <begin position="87"/>
        <end position="91"/>
    </location>
</feature>
<dbReference type="eggNOG" id="COG1999">
    <property type="taxonomic scope" value="Bacteria"/>
</dbReference>
<sequence>MKPNAMNPKTTKAALLALCLGLAAFAPAQDGDRKNESPLARTMGITQRLGQPVPKDVEFKDEDGKTIRFGDLMGKRPMIILPIFFQCRTGCPLITDATMKTLAKANKVDNELVPGRDVEMVLLSIDPLETPELARAKKQLVLNAMEPPNAPEGWRENASKGWHLLTGDLESIHKVTDAIGFKYKFDPVKHLINHPTCTVMLTPSGRVSSYTIGNDFPTRVIQQNFAVAKKEEIGDKADQSMMFGCIMLDPVTGKYRIVVENVMRVAGVLTIVVVGLWIFLMSRNSKREERLRGLDPRALKRG</sequence>
<keyword evidence="4" id="KW-0472">Membrane</keyword>
<comment type="similarity">
    <text evidence="1">Belongs to the SCO1/2 family.</text>
</comment>
<feature type="binding site" evidence="2">
    <location>
        <position position="87"/>
    </location>
    <ligand>
        <name>Cu cation</name>
        <dbReference type="ChEBI" id="CHEBI:23378"/>
    </ligand>
</feature>